<feature type="compositionally biased region" description="Low complexity" evidence="1">
    <location>
        <begin position="118"/>
        <end position="143"/>
    </location>
</feature>
<evidence type="ECO:0000259" key="3">
    <source>
        <dbReference type="Pfam" id="PF20415"/>
    </source>
</evidence>
<proteinExistence type="predicted"/>
<protein>
    <recommendedName>
        <fullName evidence="3">DUF6699 domain-containing protein</fullName>
    </recommendedName>
</protein>
<dbReference type="InterPro" id="IPR046522">
    <property type="entry name" value="DUF6699"/>
</dbReference>
<dbReference type="AlphaFoldDB" id="A0AAD7TVA0"/>
<dbReference type="Pfam" id="PF20415">
    <property type="entry name" value="DUF6699"/>
    <property type="match status" value="1"/>
</dbReference>
<feature type="compositionally biased region" description="Polar residues" evidence="1">
    <location>
        <begin position="152"/>
        <end position="166"/>
    </location>
</feature>
<keyword evidence="2" id="KW-0732">Signal</keyword>
<keyword evidence="5" id="KW-1185">Reference proteome</keyword>
<sequence>MRPFPLLLLVRLLHGKRFSAGGPPVHKCSECQRVGALALPLIAQEALSVDLIYLVLIADTDLHLSIVAGTSPITTRTLIMLEKLLNSVGLNTPRAPRKRTVPLPEMADTPDAVPPLVPSWASSASTTSSSSPSPTTPSPRSSPVACRVATGGSRTPSDTHSVSRFSSPDPALDKARHRRTSTSTAPQIVKPTPRRAFAVPPLSTTVMHVEIPPVPVAPVGPPVRPVIPTSDAQKPIKSILKQHRPATVAPSQGFASPAAPAAQCTSRPTSSAPGRVPGVGTCHLHWQLLPPPRAPSRLPNGQPRRTMQLVFDITKPLSCIRIRDLSESPPRYKSADAVRSDLKKEACSVPLYNMTIQIWKFPGLSILVSGKNGKPICCEDILEAIFQFFDRVMMADDRCDYMKDDRLEHYRRAFLQRCEDSWRAVPSAEKAKGYRFVDLLEGQTYFWGLRLPPGQENPSYWVVDFGPCP</sequence>
<organism evidence="4 5">
    <name type="scientific">Trametes cubensis</name>
    <dbReference type="NCBI Taxonomy" id="1111947"/>
    <lineage>
        <taxon>Eukaryota</taxon>
        <taxon>Fungi</taxon>
        <taxon>Dikarya</taxon>
        <taxon>Basidiomycota</taxon>
        <taxon>Agaricomycotina</taxon>
        <taxon>Agaricomycetes</taxon>
        <taxon>Polyporales</taxon>
        <taxon>Polyporaceae</taxon>
        <taxon>Trametes</taxon>
    </lineage>
</organism>
<feature type="domain" description="DUF6699" evidence="3">
    <location>
        <begin position="310"/>
        <end position="450"/>
    </location>
</feature>
<evidence type="ECO:0000313" key="5">
    <source>
        <dbReference type="Proteomes" id="UP001215151"/>
    </source>
</evidence>
<feature type="chain" id="PRO_5042297792" description="DUF6699 domain-containing protein" evidence="2">
    <location>
        <begin position="22"/>
        <end position="469"/>
    </location>
</feature>
<evidence type="ECO:0000313" key="4">
    <source>
        <dbReference type="EMBL" id="KAJ8483368.1"/>
    </source>
</evidence>
<dbReference type="Proteomes" id="UP001215151">
    <property type="component" value="Unassembled WGS sequence"/>
</dbReference>
<feature type="region of interest" description="Disordered" evidence="1">
    <location>
        <begin position="91"/>
        <end position="187"/>
    </location>
</feature>
<reference evidence="4" key="1">
    <citation type="submission" date="2022-11" db="EMBL/GenBank/DDBJ databases">
        <title>Genome Sequence of Cubamyces cubensis.</title>
        <authorList>
            <person name="Buettner E."/>
        </authorList>
    </citation>
    <scope>NUCLEOTIDE SEQUENCE</scope>
    <source>
        <strain evidence="4">MPL-01</strain>
    </source>
</reference>
<comment type="caution">
    <text evidence="4">The sequence shown here is derived from an EMBL/GenBank/DDBJ whole genome shotgun (WGS) entry which is preliminary data.</text>
</comment>
<dbReference type="EMBL" id="JAPEVG010000095">
    <property type="protein sequence ID" value="KAJ8483368.1"/>
    <property type="molecule type" value="Genomic_DNA"/>
</dbReference>
<name>A0AAD7TVA0_9APHY</name>
<evidence type="ECO:0000256" key="2">
    <source>
        <dbReference type="SAM" id="SignalP"/>
    </source>
</evidence>
<feature type="signal peptide" evidence="2">
    <location>
        <begin position="1"/>
        <end position="21"/>
    </location>
</feature>
<gene>
    <name evidence="4" type="ORF">ONZ51_g4743</name>
</gene>
<accession>A0AAD7TVA0</accession>
<evidence type="ECO:0000256" key="1">
    <source>
        <dbReference type="SAM" id="MobiDB-lite"/>
    </source>
</evidence>